<dbReference type="Proteomes" id="UP001201812">
    <property type="component" value="Unassembled WGS sequence"/>
</dbReference>
<dbReference type="InterPro" id="IPR027417">
    <property type="entry name" value="P-loop_NTPase"/>
</dbReference>
<keyword evidence="3 8" id="KW-0999">Mitochondrion inner membrane</keyword>
<dbReference type="GO" id="GO:0005759">
    <property type="term" value="C:mitochondrial matrix"/>
    <property type="evidence" value="ECO:0007669"/>
    <property type="project" value="UniProtKB-UniRule"/>
</dbReference>
<comment type="caution">
    <text evidence="10">The sequence shown here is derived from an EMBL/GenBank/DDBJ whole genome shotgun (WGS) entry which is preliminary data.</text>
</comment>
<keyword evidence="4 8" id="KW-0378">Hydrolase</keyword>
<comment type="similarity">
    <text evidence="1">Belongs to the TRAFAC class translation factor GTPase superfamily. Classic translation factor GTPase family. LepA subfamily.</text>
</comment>
<comment type="function">
    <text evidence="8">Promotes mitochondrial protein synthesis. May act as a fidelity factor of the translation reaction, by catalyzing a one-codon backward translocation of tRNAs on improperly translocated ribosomes. Binds to mitochondrial ribosomes in a GTP-dependent manner.</text>
</comment>
<feature type="binding site" evidence="8">
    <location>
        <begin position="44"/>
        <end position="51"/>
    </location>
    <ligand>
        <name>GTP</name>
        <dbReference type="ChEBI" id="CHEBI:37565"/>
    </ligand>
</feature>
<evidence type="ECO:0000313" key="10">
    <source>
        <dbReference type="EMBL" id="KAI1705658.1"/>
    </source>
</evidence>
<keyword evidence="11" id="KW-1185">Reference proteome</keyword>
<reference evidence="10" key="1">
    <citation type="submission" date="2022-01" db="EMBL/GenBank/DDBJ databases">
        <title>Genome Sequence Resource for Two Populations of Ditylenchus destructor, the Migratory Endoparasitic Phytonematode.</title>
        <authorList>
            <person name="Zhang H."/>
            <person name="Lin R."/>
            <person name="Xie B."/>
        </authorList>
    </citation>
    <scope>NUCLEOTIDE SEQUENCE</scope>
    <source>
        <strain evidence="10">BazhouSP</strain>
    </source>
</reference>
<keyword evidence="5 8" id="KW-0496">Mitochondrion</keyword>
<dbReference type="EMBL" id="JAKKPZ010000054">
    <property type="protein sequence ID" value="KAI1705658.1"/>
    <property type="molecule type" value="Genomic_DNA"/>
</dbReference>
<comment type="catalytic activity">
    <reaction evidence="8">
        <text>GTP + H2O = GDP + phosphate + H(+)</text>
        <dbReference type="Rhea" id="RHEA:19669"/>
        <dbReference type="ChEBI" id="CHEBI:15377"/>
        <dbReference type="ChEBI" id="CHEBI:15378"/>
        <dbReference type="ChEBI" id="CHEBI:37565"/>
        <dbReference type="ChEBI" id="CHEBI:43474"/>
        <dbReference type="ChEBI" id="CHEBI:58189"/>
        <dbReference type="EC" id="3.6.5.n1"/>
    </reaction>
</comment>
<dbReference type="InterPro" id="IPR031157">
    <property type="entry name" value="G_TR_CS"/>
</dbReference>
<evidence type="ECO:0000256" key="7">
    <source>
        <dbReference type="ARBA" id="ARBA00023136"/>
    </source>
</evidence>
<dbReference type="GO" id="GO:0003924">
    <property type="term" value="F:GTPase activity"/>
    <property type="evidence" value="ECO:0007669"/>
    <property type="project" value="UniProtKB-UniRule"/>
</dbReference>
<evidence type="ECO:0000259" key="9">
    <source>
        <dbReference type="PROSITE" id="PS51722"/>
    </source>
</evidence>
<dbReference type="InterPro" id="IPR009000">
    <property type="entry name" value="Transl_B-barrel_sf"/>
</dbReference>
<proteinExistence type="inferred from homology"/>
<dbReference type="GO" id="GO:0003746">
    <property type="term" value="F:translation elongation factor activity"/>
    <property type="evidence" value="ECO:0007669"/>
    <property type="project" value="UniProtKB-KW"/>
</dbReference>
<dbReference type="InterPro" id="IPR004161">
    <property type="entry name" value="EFTu-like_2"/>
</dbReference>
<name>A0AAD4MV71_9BILA</name>
<keyword evidence="2 8" id="KW-0547">Nucleotide-binding</keyword>
<dbReference type="NCBIfam" id="TIGR00231">
    <property type="entry name" value="small_GTP"/>
    <property type="match status" value="1"/>
</dbReference>
<dbReference type="CDD" id="cd01890">
    <property type="entry name" value="LepA"/>
    <property type="match status" value="1"/>
</dbReference>
<evidence type="ECO:0000256" key="2">
    <source>
        <dbReference type="ARBA" id="ARBA00022741"/>
    </source>
</evidence>
<dbReference type="SUPFAM" id="SSF54980">
    <property type="entry name" value="EF-G C-terminal domain-like"/>
    <property type="match status" value="2"/>
</dbReference>
<dbReference type="GO" id="GO:0005743">
    <property type="term" value="C:mitochondrial inner membrane"/>
    <property type="evidence" value="ECO:0007669"/>
    <property type="project" value="UniProtKB-SubCell"/>
</dbReference>
<dbReference type="InterPro" id="IPR000640">
    <property type="entry name" value="EFG_V-like"/>
</dbReference>
<dbReference type="InterPro" id="IPR000795">
    <property type="entry name" value="T_Tr_GTP-bd_dom"/>
</dbReference>
<evidence type="ECO:0000256" key="6">
    <source>
        <dbReference type="ARBA" id="ARBA00023134"/>
    </source>
</evidence>
<comment type="subcellular location">
    <subcellularLocation>
        <location evidence="8">Mitochondrion inner membrane</location>
        <topology evidence="8">Peripheral membrane protein</topology>
        <orientation evidence="8">Matrix side</orientation>
    </subcellularLocation>
</comment>
<dbReference type="Gene3D" id="3.40.50.300">
    <property type="entry name" value="P-loop containing nucleotide triphosphate hydrolases"/>
    <property type="match status" value="1"/>
</dbReference>
<evidence type="ECO:0000313" key="11">
    <source>
        <dbReference type="Proteomes" id="UP001201812"/>
    </source>
</evidence>
<keyword evidence="10" id="KW-0251">Elongation factor</keyword>
<dbReference type="Gene3D" id="3.30.70.240">
    <property type="match status" value="1"/>
</dbReference>
<dbReference type="GO" id="GO:0005525">
    <property type="term" value="F:GTP binding"/>
    <property type="evidence" value="ECO:0007669"/>
    <property type="project" value="UniProtKB-UniRule"/>
</dbReference>
<dbReference type="CDD" id="cd03709">
    <property type="entry name" value="lepA_C"/>
    <property type="match status" value="1"/>
</dbReference>
<dbReference type="EC" id="3.6.5.n1" evidence="8"/>
<dbReference type="SUPFAM" id="SSF50447">
    <property type="entry name" value="Translation proteins"/>
    <property type="match status" value="1"/>
</dbReference>
<dbReference type="InterPro" id="IPR013842">
    <property type="entry name" value="LepA_CTD"/>
</dbReference>
<dbReference type="Pfam" id="PF00679">
    <property type="entry name" value="EFG_C"/>
    <property type="match status" value="1"/>
</dbReference>
<dbReference type="Pfam" id="PF06421">
    <property type="entry name" value="LepA_C"/>
    <property type="match status" value="1"/>
</dbReference>
<dbReference type="InterPro" id="IPR035654">
    <property type="entry name" value="LepA_IV"/>
</dbReference>
<dbReference type="NCBIfam" id="TIGR01393">
    <property type="entry name" value="lepA"/>
    <property type="match status" value="1"/>
</dbReference>
<dbReference type="InterPro" id="IPR005225">
    <property type="entry name" value="Small_GTP-bd"/>
</dbReference>
<dbReference type="GO" id="GO:0045727">
    <property type="term" value="P:positive regulation of translation"/>
    <property type="evidence" value="ECO:0007669"/>
    <property type="project" value="UniProtKB-UniRule"/>
</dbReference>
<dbReference type="Pfam" id="PF03144">
    <property type="entry name" value="GTP_EFTU_D2"/>
    <property type="match status" value="1"/>
</dbReference>
<comment type="similarity">
    <text evidence="8">Belongs to the GTP-binding elongation factor family. LepA subfamily.</text>
</comment>
<feature type="binding site" evidence="8">
    <location>
        <begin position="158"/>
        <end position="161"/>
    </location>
    <ligand>
        <name>GTP</name>
        <dbReference type="ChEBI" id="CHEBI:37565"/>
    </ligand>
</feature>
<accession>A0AAD4MV71</accession>
<dbReference type="Gene3D" id="2.40.30.10">
    <property type="entry name" value="Translation factors"/>
    <property type="match status" value="1"/>
</dbReference>
<dbReference type="PRINTS" id="PR00315">
    <property type="entry name" value="ELONGATNFCT"/>
</dbReference>
<feature type="domain" description="Tr-type G" evidence="9">
    <location>
        <begin position="35"/>
        <end position="211"/>
    </location>
</feature>
<keyword evidence="7 8" id="KW-0472">Membrane</keyword>
<dbReference type="GO" id="GO:0097177">
    <property type="term" value="F:mitochondrial ribosome binding"/>
    <property type="evidence" value="ECO:0007669"/>
    <property type="project" value="TreeGrafter"/>
</dbReference>
<dbReference type="InterPro" id="IPR006297">
    <property type="entry name" value="EF-4"/>
</dbReference>
<dbReference type="PROSITE" id="PS00301">
    <property type="entry name" value="G_TR_1"/>
    <property type="match status" value="1"/>
</dbReference>
<dbReference type="FunFam" id="3.40.50.300:FF:000078">
    <property type="entry name" value="Elongation factor 4"/>
    <property type="match status" value="1"/>
</dbReference>
<dbReference type="SUPFAM" id="SSF52540">
    <property type="entry name" value="P-loop containing nucleoside triphosphate hydrolases"/>
    <property type="match status" value="1"/>
</dbReference>
<dbReference type="CDD" id="cd03699">
    <property type="entry name" value="EF4_II"/>
    <property type="match status" value="1"/>
</dbReference>
<dbReference type="PANTHER" id="PTHR43512">
    <property type="entry name" value="TRANSLATION FACTOR GUF1-RELATED"/>
    <property type="match status" value="1"/>
</dbReference>
<sequence>MSARHFCVFRRFSSIKIRNSNEPNKLPSLEKFTPERIRNFGIVAHVDHGKSTLADRLLQITNVIGVKEREQFLDKLQVERERGITVKAQTCTMIYKDYMINLIDTPGHVDFSYEVSRSLVACDGILLLVAANQGVQAQTIANFWLAFEADQTIIPIINKIDMPNVNVERVEQQLLSLFDFKPSDCLRISAKEGINVESVLDTIIQRIPPPTVKEGHFRALLFDSWHMHFRGAVAMVVVKQGQISKGMKIKSLNNGKEYEILEVGVIHPEPVPCESLYLGQVGYIITTMKSINEAVIGDTLYDPSETDEIQPLAEIKRQRPTVYAGLFPVDSKEYDSLKTALEKLTLNDNSVTVEHIKSPVLGSGWRVGFLGLLHMEVFGQRLDHDFDANVILTAAGVEYKAEIVDQESIRKRRYDGKAQISINNPSDFPEMVQDIKRFLEPMVLVTMIVSNDQLASINDLCLAGRGEDRGATSIDEDRLLVKWRMPLAEVVINFFEEVKRISSGYASFDYVDDGYREVDLTKIVLRINGKPVDEFSMICPAGQARSKAKHIVQKLKQGIPRQIVEVEIKAFIGSSNKTISQAKIASLKKDFATRLKGNYSADRFGKKLADQAKGKEKLRSILDVNVPKEAFLSILRK</sequence>
<dbReference type="FunFam" id="3.30.70.870:FF:000004">
    <property type="entry name" value="Translation factor GUF1, mitochondrial"/>
    <property type="match status" value="1"/>
</dbReference>
<dbReference type="InterPro" id="IPR035647">
    <property type="entry name" value="EFG_III/V"/>
</dbReference>
<keyword evidence="8" id="KW-0648">Protein biosynthesis</keyword>
<dbReference type="AlphaFoldDB" id="A0AAD4MV71"/>
<dbReference type="InterPro" id="IPR038363">
    <property type="entry name" value="LepA_C_sf"/>
</dbReference>
<organism evidence="10 11">
    <name type="scientific">Ditylenchus destructor</name>
    <dbReference type="NCBI Taxonomy" id="166010"/>
    <lineage>
        <taxon>Eukaryota</taxon>
        <taxon>Metazoa</taxon>
        <taxon>Ecdysozoa</taxon>
        <taxon>Nematoda</taxon>
        <taxon>Chromadorea</taxon>
        <taxon>Rhabditida</taxon>
        <taxon>Tylenchina</taxon>
        <taxon>Tylenchomorpha</taxon>
        <taxon>Sphaerularioidea</taxon>
        <taxon>Anguinidae</taxon>
        <taxon>Anguininae</taxon>
        <taxon>Ditylenchus</taxon>
    </lineage>
</organism>
<dbReference type="FunFam" id="2.40.30.10:FF:000015">
    <property type="entry name" value="Translation factor GUF1, mitochondrial"/>
    <property type="match status" value="1"/>
</dbReference>
<protein>
    <recommendedName>
        <fullName evidence="8">Translation factor GUF1 homolog, mitochondrial</fullName>
        <ecNumber evidence="8">3.6.5.n1</ecNumber>
    </recommendedName>
    <alternativeName>
        <fullName evidence="8">Elongation factor 4 homolog</fullName>
        <shortName evidence="8">EF-4</shortName>
    </alternativeName>
    <alternativeName>
        <fullName evidence="8">GTPase GUF1 homolog</fullName>
    </alternativeName>
    <alternativeName>
        <fullName evidence="8">Ribosomal back-translocase</fullName>
    </alternativeName>
</protein>
<dbReference type="PROSITE" id="PS51722">
    <property type="entry name" value="G_TR_2"/>
    <property type="match status" value="1"/>
</dbReference>
<dbReference type="Gene3D" id="3.30.70.2570">
    <property type="entry name" value="Elongation factor 4, C-terminal domain"/>
    <property type="match status" value="1"/>
</dbReference>
<dbReference type="HAMAP" id="MF_00071">
    <property type="entry name" value="LepA"/>
    <property type="match status" value="1"/>
</dbReference>
<dbReference type="FunFam" id="3.30.70.240:FF:000007">
    <property type="entry name" value="Translation factor GUF1, mitochondrial"/>
    <property type="match status" value="1"/>
</dbReference>
<keyword evidence="6 8" id="KW-0342">GTP-binding</keyword>
<gene>
    <name evidence="10" type="ORF">DdX_13451</name>
</gene>
<dbReference type="PANTHER" id="PTHR43512:SF7">
    <property type="entry name" value="TRANSLATION FACTOR GUF1, MITOCHONDRIAL"/>
    <property type="match status" value="1"/>
</dbReference>
<evidence type="ECO:0000256" key="1">
    <source>
        <dbReference type="ARBA" id="ARBA00005454"/>
    </source>
</evidence>
<feature type="binding site" evidence="8">
    <location>
        <begin position="104"/>
        <end position="108"/>
    </location>
    <ligand>
        <name>GTP</name>
        <dbReference type="ChEBI" id="CHEBI:37565"/>
    </ligand>
</feature>
<dbReference type="Gene3D" id="3.30.70.870">
    <property type="entry name" value="Elongation Factor G (Translational Gtpase), domain 3"/>
    <property type="match status" value="1"/>
</dbReference>
<evidence type="ECO:0000256" key="5">
    <source>
        <dbReference type="ARBA" id="ARBA00023128"/>
    </source>
</evidence>
<evidence type="ECO:0000256" key="8">
    <source>
        <dbReference type="HAMAP-Rule" id="MF_03137"/>
    </source>
</evidence>
<dbReference type="Pfam" id="PF00009">
    <property type="entry name" value="GTP_EFTU"/>
    <property type="match status" value="1"/>
</dbReference>
<evidence type="ECO:0000256" key="3">
    <source>
        <dbReference type="ARBA" id="ARBA00022792"/>
    </source>
</evidence>
<evidence type="ECO:0000256" key="4">
    <source>
        <dbReference type="ARBA" id="ARBA00022801"/>
    </source>
</evidence>